<dbReference type="PRINTS" id="PR00598">
    <property type="entry name" value="HTHMARR"/>
</dbReference>
<organism evidence="5">
    <name type="scientific">marine metagenome</name>
    <dbReference type="NCBI Taxonomy" id="408172"/>
    <lineage>
        <taxon>unclassified sequences</taxon>
        <taxon>metagenomes</taxon>
        <taxon>ecological metagenomes</taxon>
    </lineage>
</organism>
<evidence type="ECO:0000313" key="5">
    <source>
        <dbReference type="EMBL" id="SVB00365.1"/>
    </source>
</evidence>
<evidence type="ECO:0000256" key="3">
    <source>
        <dbReference type="ARBA" id="ARBA00023163"/>
    </source>
</evidence>
<dbReference type="EMBL" id="UINC01025210">
    <property type="protein sequence ID" value="SVB00365.1"/>
    <property type="molecule type" value="Genomic_DNA"/>
</dbReference>
<dbReference type="Gene3D" id="1.10.10.10">
    <property type="entry name" value="Winged helix-like DNA-binding domain superfamily/Winged helix DNA-binding domain"/>
    <property type="match status" value="1"/>
</dbReference>
<dbReference type="InterPro" id="IPR036388">
    <property type="entry name" value="WH-like_DNA-bd_sf"/>
</dbReference>
<keyword evidence="2" id="KW-0238">DNA-binding</keyword>
<dbReference type="PANTHER" id="PTHR33164">
    <property type="entry name" value="TRANSCRIPTIONAL REGULATOR, MARR FAMILY"/>
    <property type="match status" value="1"/>
</dbReference>
<dbReference type="InterPro" id="IPR036390">
    <property type="entry name" value="WH_DNA-bd_sf"/>
</dbReference>
<keyword evidence="3" id="KW-0804">Transcription</keyword>
<feature type="domain" description="HTH marR-type" evidence="4">
    <location>
        <begin position="9"/>
        <end position="145"/>
    </location>
</feature>
<dbReference type="Pfam" id="PF01047">
    <property type="entry name" value="MarR"/>
    <property type="match status" value="1"/>
</dbReference>
<dbReference type="GO" id="GO:0003700">
    <property type="term" value="F:DNA-binding transcription factor activity"/>
    <property type="evidence" value="ECO:0007669"/>
    <property type="project" value="InterPro"/>
</dbReference>
<dbReference type="GO" id="GO:0003677">
    <property type="term" value="F:DNA binding"/>
    <property type="evidence" value="ECO:0007669"/>
    <property type="project" value="UniProtKB-KW"/>
</dbReference>
<reference evidence="5" key="1">
    <citation type="submission" date="2018-05" db="EMBL/GenBank/DDBJ databases">
        <authorList>
            <person name="Lanie J.A."/>
            <person name="Ng W.-L."/>
            <person name="Kazmierczak K.M."/>
            <person name="Andrzejewski T.M."/>
            <person name="Davidsen T.M."/>
            <person name="Wayne K.J."/>
            <person name="Tettelin H."/>
            <person name="Glass J.I."/>
            <person name="Rusch D."/>
            <person name="Podicherti R."/>
            <person name="Tsui H.-C.T."/>
            <person name="Winkler M.E."/>
        </authorList>
    </citation>
    <scope>NUCLEOTIDE SEQUENCE</scope>
</reference>
<name>A0A382AFL8_9ZZZZ</name>
<dbReference type="SUPFAM" id="SSF46785">
    <property type="entry name" value="Winged helix' DNA-binding domain"/>
    <property type="match status" value="1"/>
</dbReference>
<evidence type="ECO:0000259" key="4">
    <source>
        <dbReference type="PROSITE" id="PS50995"/>
    </source>
</evidence>
<dbReference type="AlphaFoldDB" id="A0A382AFL8"/>
<dbReference type="PANTHER" id="PTHR33164:SF43">
    <property type="entry name" value="HTH-TYPE TRANSCRIPTIONAL REPRESSOR YETL"/>
    <property type="match status" value="1"/>
</dbReference>
<dbReference type="InterPro" id="IPR039422">
    <property type="entry name" value="MarR/SlyA-like"/>
</dbReference>
<sequence>VAGSDPGVDLDLFRLSFALTRAANRFTRHVESAVHRPRNLSTARFRILFTVWACGPLAAHRIAVLAGLSRASVSSVVNTLERDGHVVRSREHDDRRLVTVSLTPTGEDAVRDAYGGQHEVERDLYAALGAGDREVLARLLESLLDAPLD</sequence>
<accession>A0A382AFL8</accession>
<proteinExistence type="predicted"/>
<feature type="non-terminal residue" evidence="5">
    <location>
        <position position="1"/>
    </location>
</feature>
<dbReference type="PROSITE" id="PS50995">
    <property type="entry name" value="HTH_MARR_2"/>
    <property type="match status" value="1"/>
</dbReference>
<evidence type="ECO:0000256" key="2">
    <source>
        <dbReference type="ARBA" id="ARBA00023125"/>
    </source>
</evidence>
<dbReference type="InterPro" id="IPR023187">
    <property type="entry name" value="Tscrpt_reg_MarR-type_CS"/>
</dbReference>
<dbReference type="GO" id="GO:0006950">
    <property type="term" value="P:response to stress"/>
    <property type="evidence" value="ECO:0007669"/>
    <property type="project" value="TreeGrafter"/>
</dbReference>
<dbReference type="PROSITE" id="PS01117">
    <property type="entry name" value="HTH_MARR_1"/>
    <property type="match status" value="1"/>
</dbReference>
<evidence type="ECO:0000256" key="1">
    <source>
        <dbReference type="ARBA" id="ARBA00023015"/>
    </source>
</evidence>
<dbReference type="InterPro" id="IPR000835">
    <property type="entry name" value="HTH_MarR-typ"/>
</dbReference>
<keyword evidence="1" id="KW-0805">Transcription regulation</keyword>
<gene>
    <name evidence="5" type="ORF">METZ01_LOCUS153219</name>
</gene>
<protein>
    <recommendedName>
        <fullName evidence="4">HTH marR-type domain-containing protein</fullName>
    </recommendedName>
</protein>
<dbReference type="SMART" id="SM00347">
    <property type="entry name" value="HTH_MARR"/>
    <property type="match status" value="1"/>
</dbReference>